<evidence type="ECO:0000313" key="9">
    <source>
        <dbReference type="Ensembl" id="ENSCMIP00000029357.1"/>
    </source>
</evidence>
<reference evidence="9" key="5">
    <citation type="submission" date="2025-09" db="UniProtKB">
        <authorList>
            <consortium name="Ensembl"/>
        </authorList>
    </citation>
    <scope>IDENTIFICATION</scope>
</reference>
<dbReference type="OMA" id="PTIQCVC"/>
<organism evidence="9 10">
    <name type="scientific">Callorhinchus milii</name>
    <name type="common">Ghost shark</name>
    <dbReference type="NCBI Taxonomy" id="7868"/>
    <lineage>
        <taxon>Eukaryota</taxon>
        <taxon>Metazoa</taxon>
        <taxon>Chordata</taxon>
        <taxon>Craniata</taxon>
        <taxon>Vertebrata</taxon>
        <taxon>Chondrichthyes</taxon>
        <taxon>Holocephali</taxon>
        <taxon>Chimaeriformes</taxon>
        <taxon>Callorhinchidae</taxon>
        <taxon>Callorhinchus</taxon>
    </lineage>
</organism>
<gene>
    <name evidence="9" type="primary">LOC103185577</name>
</gene>
<dbReference type="CDD" id="cd07067">
    <property type="entry name" value="HP_PGM_like"/>
    <property type="match status" value="1"/>
</dbReference>
<dbReference type="Pfam" id="PF00300">
    <property type="entry name" value="His_Phos_1"/>
    <property type="match status" value="1"/>
</dbReference>
<reference evidence="10" key="1">
    <citation type="journal article" date="2006" name="Science">
        <title>Ancient noncoding elements conserved in the human genome.</title>
        <authorList>
            <person name="Venkatesh B."/>
            <person name="Kirkness E.F."/>
            <person name="Loh Y.H."/>
            <person name="Halpern A.L."/>
            <person name="Lee A.P."/>
            <person name="Johnson J."/>
            <person name="Dandona N."/>
            <person name="Viswanathan L.D."/>
            <person name="Tay A."/>
            <person name="Venter J.C."/>
            <person name="Strausberg R.L."/>
            <person name="Brenner S."/>
        </authorList>
    </citation>
    <scope>NUCLEOTIDE SEQUENCE [LARGE SCALE GENOMIC DNA]</scope>
</reference>
<sequence>MRFSLFLVRHGETKYNKAKLLQGQGVDEPLSDTGFKQAEAAGKCLSDAKFTHVFSSDLQRAKQTASTILLKNNHGSDLELILDQRLRERVSFENYGIAEGKPLSDLRAMAKAAGQKCPYFTPPGAETVEEVQARAKEFFNFLCEFVVKTAKKNVVGVDQLSTTASCLGDSQSDHVSDSIGCSTNLDCSNPPDCLEANILIVSHGGYMMQWVRYFLEDLKCSLLQPSDPIKALSVSPNTGISNFIISLNLLDKPQVECLYLNKSSHLVDISTSQEVLVV</sequence>
<evidence type="ECO:0000256" key="5">
    <source>
        <dbReference type="ARBA" id="ARBA00040907"/>
    </source>
</evidence>
<reference evidence="9" key="4">
    <citation type="submission" date="2025-08" db="UniProtKB">
        <authorList>
            <consortium name="Ensembl"/>
        </authorList>
    </citation>
    <scope>IDENTIFICATION</scope>
</reference>
<reference evidence="10" key="2">
    <citation type="journal article" date="2007" name="PLoS Biol.">
        <title>Survey sequencing and comparative analysis of the elephant shark (Callorhinchus milii) genome.</title>
        <authorList>
            <person name="Venkatesh B."/>
            <person name="Kirkness E.F."/>
            <person name="Loh Y.H."/>
            <person name="Halpern A.L."/>
            <person name="Lee A.P."/>
            <person name="Johnson J."/>
            <person name="Dandona N."/>
            <person name="Viswanathan L.D."/>
            <person name="Tay A."/>
            <person name="Venter J.C."/>
            <person name="Strausberg R.L."/>
            <person name="Brenner S."/>
        </authorList>
    </citation>
    <scope>NUCLEOTIDE SEQUENCE [LARGE SCALE GENOMIC DNA]</scope>
</reference>
<dbReference type="InterPro" id="IPR029033">
    <property type="entry name" value="His_PPase_superfam"/>
</dbReference>
<dbReference type="PANTHER" id="PTHR46517:SF1">
    <property type="entry name" value="FRUCTOSE-2,6-BISPHOSPHATASE TIGAR"/>
    <property type="match status" value="1"/>
</dbReference>
<comment type="similarity">
    <text evidence="4">Belongs to the phosphoglycerate mutase family.</text>
</comment>
<proteinExistence type="inferred from homology"/>
<dbReference type="GO" id="GO:0004331">
    <property type="term" value="F:fructose-2,6-bisphosphate 2-phosphatase activity"/>
    <property type="evidence" value="ECO:0007669"/>
    <property type="project" value="UniProtKB-EC"/>
</dbReference>
<dbReference type="STRING" id="7868.ENSCMIP00000029357"/>
<dbReference type="EC" id="3.1.3.46" evidence="2"/>
<evidence type="ECO:0000256" key="6">
    <source>
        <dbReference type="ARBA" id="ARBA00042275"/>
    </source>
</evidence>
<dbReference type="PROSITE" id="PS00175">
    <property type="entry name" value="PG_MUTASE"/>
    <property type="match status" value="1"/>
</dbReference>
<dbReference type="SUPFAM" id="SSF53254">
    <property type="entry name" value="Phosphoglycerate mutase-like"/>
    <property type="match status" value="1"/>
</dbReference>
<feature type="active site" description="Proton donor/acceptor" evidence="7">
    <location>
        <position position="88"/>
    </location>
</feature>
<evidence type="ECO:0000256" key="4">
    <source>
        <dbReference type="ARBA" id="ARBA00038362"/>
    </source>
</evidence>
<dbReference type="GO" id="GO:0045820">
    <property type="term" value="P:negative regulation of glycolytic process"/>
    <property type="evidence" value="ECO:0007669"/>
    <property type="project" value="TreeGrafter"/>
</dbReference>
<keyword evidence="3" id="KW-0378">Hydrolase</keyword>
<feature type="binding site" evidence="8">
    <location>
        <position position="60"/>
    </location>
    <ligand>
        <name>substrate</name>
    </ligand>
</feature>
<evidence type="ECO:0000313" key="10">
    <source>
        <dbReference type="Proteomes" id="UP000314986"/>
    </source>
</evidence>
<dbReference type="InterPro" id="IPR013078">
    <property type="entry name" value="His_Pase_superF_clade-1"/>
</dbReference>
<dbReference type="AlphaFoldDB" id="A0A4W3IK19"/>
<evidence type="ECO:0000256" key="8">
    <source>
        <dbReference type="PIRSR" id="PIRSR613078-2"/>
    </source>
</evidence>
<dbReference type="GeneTree" id="ENSGT00940000163946"/>
<comment type="catalytic activity">
    <reaction evidence="1">
        <text>beta-D-fructose 2,6-bisphosphate + H2O = beta-D-fructose 6-phosphate + phosphate</text>
        <dbReference type="Rhea" id="RHEA:17289"/>
        <dbReference type="ChEBI" id="CHEBI:15377"/>
        <dbReference type="ChEBI" id="CHEBI:43474"/>
        <dbReference type="ChEBI" id="CHEBI:57634"/>
        <dbReference type="ChEBI" id="CHEBI:58579"/>
        <dbReference type="EC" id="3.1.3.46"/>
    </reaction>
</comment>
<evidence type="ECO:0000256" key="3">
    <source>
        <dbReference type="ARBA" id="ARBA00022801"/>
    </source>
</evidence>
<keyword evidence="10" id="KW-1185">Reference proteome</keyword>
<dbReference type="GO" id="GO:0043456">
    <property type="term" value="P:regulation of pentose-phosphate shunt"/>
    <property type="evidence" value="ECO:0007669"/>
    <property type="project" value="TreeGrafter"/>
</dbReference>
<feature type="binding site" evidence="8">
    <location>
        <begin position="9"/>
        <end position="16"/>
    </location>
    <ligand>
        <name>substrate</name>
    </ligand>
</feature>
<dbReference type="InterPro" id="IPR001345">
    <property type="entry name" value="PG/BPGM_mutase_AS"/>
</dbReference>
<evidence type="ECO:0000256" key="7">
    <source>
        <dbReference type="PIRSR" id="PIRSR613078-1"/>
    </source>
</evidence>
<dbReference type="Proteomes" id="UP000314986">
    <property type="component" value="Unassembled WGS sequence"/>
</dbReference>
<dbReference type="Gene3D" id="3.40.50.1240">
    <property type="entry name" value="Phosphoglycerate mutase-like"/>
    <property type="match status" value="1"/>
</dbReference>
<evidence type="ECO:0000256" key="2">
    <source>
        <dbReference type="ARBA" id="ARBA00013067"/>
    </source>
</evidence>
<evidence type="ECO:0000256" key="1">
    <source>
        <dbReference type="ARBA" id="ARBA00000464"/>
    </source>
</evidence>
<name>A0A4W3IK19_CALMI</name>
<dbReference type="SMART" id="SM00855">
    <property type="entry name" value="PGAM"/>
    <property type="match status" value="1"/>
</dbReference>
<feature type="active site" description="Tele-phosphohistidine intermediate" evidence="7">
    <location>
        <position position="10"/>
    </location>
</feature>
<dbReference type="GO" id="GO:0005829">
    <property type="term" value="C:cytosol"/>
    <property type="evidence" value="ECO:0007669"/>
    <property type="project" value="TreeGrafter"/>
</dbReference>
<dbReference type="Ensembl" id="ENSCMIT00000029823.1">
    <property type="protein sequence ID" value="ENSCMIP00000029357.1"/>
    <property type="gene ID" value="ENSCMIG00000012705.1"/>
</dbReference>
<dbReference type="InterPro" id="IPR051695">
    <property type="entry name" value="Phosphoglycerate_Mutase"/>
</dbReference>
<protein>
    <recommendedName>
        <fullName evidence="5">Fructose-2,6-bisphosphatase TIGAR</fullName>
        <ecNumber evidence="2">3.1.3.46</ecNumber>
    </recommendedName>
    <alternativeName>
        <fullName evidence="6">TP53-induced glycolysis and apoptosis regulator</fullName>
    </alternativeName>
</protein>
<accession>A0A4W3IK19</accession>
<reference evidence="10" key="3">
    <citation type="journal article" date="2014" name="Nature">
        <title>Elephant shark genome provides unique insights into gnathostome evolution.</title>
        <authorList>
            <consortium name="International Elephant Shark Genome Sequencing Consortium"/>
            <person name="Venkatesh B."/>
            <person name="Lee A.P."/>
            <person name="Ravi V."/>
            <person name="Maurya A.K."/>
            <person name="Lian M.M."/>
            <person name="Swann J.B."/>
            <person name="Ohta Y."/>
            <person name="Flajnik M.F."/>
            <person name="Sutoh Y."/>
            <person name="Kasahara M."/>
            <person name="Hoon S."/>
            <person name="Gangu V."/>
            <person name="Roy S.W."/>
            <person name="Irimia M."/>
            <person name="Korzh V."/>
            <person name="Kondrychyn I."/>
            <person name="Lim Z.W."/>
            <person name="Tay B.H."/>
            <person name="Tohari S."/>
            <person name="Kong K.W."/>
            <person name="Ho S."/>
            <person name="Lorente-Galdos B."/>
            <person name="Quilez J."/>
            <person name="Marques-Bonet T."/>
            <person name="Raney B.J."/>
            <person name="Ingham P.W."/>
            <person name="Tay A."/>
            <person name="Hillier L.W."/>
            <person name="Minx P."/>
            <person name="Boehm T."/>
            <person name="Wilson R.K."/>
            <person name="Brenner S."/>
            <person name="Warren W.C."/>
        </authorList>
    </citation>
    <scope>NUCLEOTIDE SEQUENCE [LARGE SCALE GENOMIC DNA]</scope>
</reference>
<dbReference type="PANTHER" id="PTHR46517">
    <property type="entry name" value="FRUCTOSE-2,6-BISPHOSPHATASE TIGAR"/>
    <property type="match status" value="1"/>
</dbReference>
<dbReference type="InParanoid" id="A0A4W3IK19"/>